<evidence type="ECO:0000259" key="1">
    <source>
        <dbReference type="Pfam" id="PF03171"/>
    </source>
</evidence>
<comment type="caution">
    <text evidence="3">The sequence shown here is derived from an EMBL/GenBank/DDBJ whole genome shotgun (WGS) entry which is preliminary data.</text>
</comment>
<sequence>MAIMASSIRSVTRRLFSSTEPLNKLLTQINIDKLKWYSESDIPSEIPLIDLQSMSQHEKNSSFKQAFETARCVYIKNHLFSNKESEDLVNITRKLFTQSEEVKSKMVHPYKGIMRGYKGFGREKSAQIFDHEKTNEIDAHISFSWGPADNVYPDLTFQKLWKRYYKKTLKLSKEIAELAIENAGIQDVIDWNNLKVGDHLLKLQEYVALGDKSHQTQRLGPHVDFDFFTMINQLPAENGYIGLQVNMNGKILNLPAVKGTIVILFGEAMQSISNGKVKGPIHNVVSPQDNMYEGSSRTSIIFCLQPDPKTKVSRTEGSCYSEYYGEKGTLRYGDFHSRLISEFYKN</sequence>
<dbReference type="EMBL" id="MPUH01000104">
    <property type="protein sequence ID" value="OMJ90389.1"/>
    <property type="molecule type" value="Genomic_DNA"/>
</dbReference>
<dbReference type="Pfam" id="PF14226">
    <property type="entry name" value="DIOX_N"/>
    <property type="match status" value="1"/>
</dbReference>
<dbReference type="PANTHER" id="PTHR47990">
    <property type="entry name" value="2-OXOGLUTARATE (2OG) AND FE(II)-DEPENDENT OXYGENASE SUPERFAMILY PROTEIN-RELATED"/>
    <property type="match status" value="1"/>
</dbReference>
<dbReference type="Pfam" id="PF03171">
    <property type="entry name" value="2OG-FeII_Oxy"/>
    <property type="match status" value="1"/>
</dbReference>
<dbReference type="InterPro" id="IPR044861">
    <property type="entry name" value="IPNS-like_FE2OG_OXY"/>
</dbReference>
<feature type="domain" description="Isopenicillin N synthase-like Fe(2+) 2OG dioxygenase" evidence="1">
    <location>
        <begin position="206"/>
        <end position="306"/>
    </location>
</feature>
<evidence type="ECO:0008006" key="5">
    <source>
        <dbReference type="Google" id="ProtNLM"/>
    </source>
</evidence>
<proteinExistence type="predicted"/>
<dbReference type="InterPro" id="IPR050231">
    <property type="entry name" value="Iron_ascorbate_oxido_reductase"/>
</dbReference>
<keyword evidence="4" id="KW-1185">Reference proteome</keyword>
<dbReference type="OrthoDB" id="424327at2759"/>
<accession>A0A1R2CN02</accession>
<evidence type="ECO:0000259" key="2">
    <source>
        <dbReference type="Pfam" id="PF14226"/>
    </source>
</evidence>
<gene>
    <name evidence="3" type="ORF">SteCoe_7308</name>
</gene>
<dbReference type="Gene3D" id="2.60.120.330">
    <property type="entry name" value="B-lactam Antibiotic, Isopenicillin N Synthase, Chain"/>
    <property type="match status" value="1"/>
</dbReference>
<evidence type="ECO:0000313" key="3">
    <source>
        <dbReference type="EMBL" id="OMJ90389.1"/>
    </source>
</evidence>
<protein>
    <recommendedName>
        <fullName evidence="5">Fe2OG dioxygenase domain-containing protein</fullName>
    </recommendedName>
</protein>
<dbReference type="SUPFAM" id="SSF51197">
    <property type="entry name" value="Clavaminate synthase-like"/>
    <property type="match status" value="1"/>
</dbReference>
<dbReference type="AlphaFoldDB" id="A0A1R2CN02"/>
<dbReference type="InterPro" id="IPR026992">
    <property type="entry name" value="DIOX_N"/>
</dbReference>
<name>A0A1R2CN02_9CILI</name>
<dbReference type="InterPro" id="IPR027443">
    <property type="entry name" value="IPNS-like_sf"/>
</dbReference>
<evidence type="ECO:0000313" key="4">
    <source>
        <dbReference type="Proteomes" id="UP000187209"/>
    </source>
</evidence>
<feature type="domain" description="Non-haem dioxygenase N-terminal" evidence="2">
    <location>
        <begin position="46"/>
        <end position="138"/>
    </location>
</feature>
<organism evidence="3 4">
    <name type="scientific">Stentor coeruleus</name>
    <dbReference type="NCBI Taxonomy" id="5963"/>
    <lineage>
        <taxon>Eukaryota</taxon>
        <taxon>Sar</taxon>
        <taxon>Alveolata</taxon>
        <taxon>Ciliophora</taxon>
        <taxon>Postciliodesmatophora</taxon>
        <taxon>Heterotrichea</taxon>
        <taxon>Heterotrichida</taxon>
        <taxon>Stentoridae</taxon>
        <taxon>Stentor</taxon>
    </lineage>
</organism>
<dbReference type="Proteomes" id="UP000187209">
    <property type="component" value="Unassembled WGS sequence"/>
</dbReference>
<reference evidence="3 4" key="1">
    <citation type="submission" date="2016-11" db="EMBL/GenBank/DDBJ databases">
        <title>The macronuclear genome of Stentor coeruleus: a giant cell with tiny introns.</title>
        <authorList>
            <person name="Slabodnick M."/>
            <person name="Ruby J.G."/>
            <person name="Reiff S.B."/>
            <person name="Swart E.C."/>
            <person name="Gosai S."/>
            <person name="Prabakaran S."/>
            <person name="Witkowska E."/>
            <person name="Larue G.E."/>
            <person name="Fisher S."/>
            <person name="Freeman R.M."/>
            <person name="Gunawardena J."/>
            <person name="Chu W."/>
            <person name="Stover N.A."/>
            <person name="Gregory B.D."/>
            <person name="Nowacki M."/>
            <person name="Derisi J."/>
            <person name="Roy S.W."/>
            <person name="Marshall W.F."/>
            <person name="Sood P."/>
        </authorList>
    </citation>
    <scope>NUCLEOTIDE SEQUENCE [LARGE SCALE GENOMIC DNA]</scope>
    <source>
        <strain evidence="3">WM001</strain>
    </source>
</reference>